<evidence type="ECO:0000256" key="2">
    <source>
        <dbReference type="RuleBase" id="RU003749"/>
    </source>
</evidence>
<feature type="region of interest" description="Disordered" evidence="3">
    <location>
        <begin position="1"/>
        <end position="22"/>
    </location>
</feature>
<gene>
    <name evidence="5" type="ORF">FCN18_08110</name>
</gene>
<dbReference type="InterPro" id="IPR002645">
    <property type="entry name" value="STAS_dom"/>
</dbReference>
<comment type="caution">
    <text evidence="5">The sequence shown here is derived from an EMBL/GenBank/DDBJ whole genome shotgun (WGS) entry which is preliminary data.</text>
</comment>
<evidence type="ECO:0000259" key="4">
    <source>
        <dbReference type="PROSITE" id="PS50801"/>
    </source>
</evidence>
<dbReference type="NCBIfam" id="TIGR00377">
    <property type="entry name" value="ant_ant_sig"/>
    <property type="match status" value="1"/>
</dbReference>
<dbReference type="RefSeq" id="WP_112269441.1">
    <property type="nucleotide sequence ID" value="NZ_SWMS01000003.1"/>
</dbReference>
<dbReference type="InterPro" id="IPR036513">
    <property type="entry name" value="STAS_dom_sf"/>
</dbReference>
<feature type="domain" description="STAS" evidence="4">
    <location>
        <begin position="21"/>
        <end position="129"/>
    </location>
</feature>
<organism evidence="5 6">
    <name type="scientific">Prauserella endophytica</name>
    <dbReference type="NCBI Taxonomy" id="1592324"/>
    <lineage>
        <taxon>Bacteria</taxon>
        <taxon>Bacillati</taxon>
        <taxon>Actinomycetota</taxon>
        <taxon>Actinomycetes</taxon>
        <taxon>Pseudonocardiales</taxon>
        <taxon>Pseudonocardiaceae</taxon>
        <taxon>Prauserella</taxon>
        <taxon>Prauserella coralliicola group</taxon>
    </lineage>
</organism>
<evidence type="ECO:0000313" key="6">
    <source>
        <dbReference type="Proteomes" id="UP000309992"/>
    </source>
</evidence>
<dbReference type="Pfam" id="PF01740">
    <property type="entry name" value="STAS"/>
    <property type="match status" value="1"/>
</dbReference>
<feature type="compositionally biased region" description="Pro residues" evidence="3">
    <location>
        <begin position="1"/>
        <end position="14"/>
    </location>
</feature>
<dbReference type="PROSITE" id="PS50801">
    <property type="entry name" value="STAS"/>
    <property type="match status" value="1"/>
</dbReference>
<dbReference type="Gene3D" id="3.30.750.24">
    <property type="entry name" value="STAS domain"/>
    <property type="match status" value="1"/>
</dbReference>
<dbReference type="InterPro" id="IPR003658">
    <property type="entry name" value="Anti-sigma_ant"/>
</dbReference>
<evidence type="ECO:0000313" key="5">
    <source>
        <dbReference type="EMBL" id="TKG72212.1"/>
    </source>
</evidence>
<dbReference type="CDD" id="cd07043">
    <property type="entry name" value="STAS_anti-anti-sigma_factors"/>
    <property type="match status" value="1"/>
</dbReference>
<protein>
    <recommendedName>
        <fullName evidence="2">Anti-sigma factor antagonist</fullName>
    </recommendedName>
</protein>
<dbReference type="Proteomes" id="UP000309992">
    <property type="component" value="Unassembled WGS sequence"/>
</dbReference>
<accession>A0ABY2S9C4</accession>
<evidence type="ECO:0000256" key="3">
    <source>
        <dbReference type="SAM" id="MobiDB-lite"/>
    </source>
</evidence>
<evidence type="ECO:0000256" key="1">
    <source>
        <dbReference type="ARBA" id="ARBA00009013"/>
    </source>
</evidence>
<proteinExistence type="inferred from homology"/>
<dbReference type="PANTHER" id="PTHR33495">
    <property type="entry name" value="ANTI-SIGMA FACTOR ANTAGONIST TM_1081-RELATED-RELATED"/>
    <property type="match status" value="1"/>
</dbReference>
<reference evidence="5 6" key="1">
    <citation type="journal article" date="2015" name="Antonie Van Leeuwenhoek">
        <title>Prauserella endophytica sp. nov., an endophytic actinobacterium isolated from Tamarix taklamakanensis.</title>
        <authorList>
            <person name="Liu J.M."/>
            <person name="Habden X."/>
            <person name="Guo L."/>
            <person name="Tuo L."/>
            <person name="Jiang Z.K."/>
            <person name="Liu S.W."/>
            <person name="Liu X.F."/>
            <person name="Chen L."/>
            <person name="Li R.F."/>
            <person name="Zhang Y.Q."/>
            <person name="Sun C.H."/>
        </authorList>
    </citation>
    <scope>NUCLEOTIDE SEQUENCE [LARGE SCALE GENOMIC DNA]</scope>
    <source>
        <strain evidence="5 6">CGMCC 4.7182</strain>
    </source>
</reference>
<comment type="similarity">
    <text evidence="1 2">Belongs to the anti-sigma-factor antagonist family.</text>
</comment>
<dbReference type="EMBL" id="SWMS01000003">
    <property type="protein sequence ID" value="TKG72212.1"/>
    <property type="molecule type" value="Genomic_DNA"/>
</dbReference>
<sequence length="130" mass="13124">MPAPDPNPSSPHPPSGNAGGVTVQAEQHGDAVALVVTGELDMLTTPKLDEMVTTALRGTPPVLVIDLTGVTFLASAGMAALVSAQQAAGENTTVRVVATGRATARSLQVVGLDEQLPIHPSLDEALAAGR</sequence>
<dbReference type="SUPFAM" id="SSF52091">
    <property type="entry name" value="SpoIIaa-like"/>
    <property type="match status" value="1"/>
</dbReference>
<dbReference type="PANTHER" id="PTHR33495:SF13">
    <property type="entry name" value="ANTI-SIGMA-F FACTOR ANTAGONIST RSFB"/>
    <property type="match status" value="1"/>
</dbReference>
<keyword evidence="6" id="KW-1185">Reference proteome</keyword>
<name>A0ABY2S9C4_9PSEU</name>